<evidence type="ECO:0000313" key="1">
    <source>
        <dbReference type="EMBL" id="CAK9329213.1"/>
    </source>
</evidence>
<dbReference type="Proteomes" id="UP001642487">
    <property type="component" value="Chromosome 9"/>
</dbReference>
<name>A0ABP0ZAW5_9ROSI</name>
<organism evidence="1 2">
    <name type="scientific">Citrullus colocynthis</name>
    <name type="common">colocynth</name>
    <dbReference type="NCBI Taxonomy" id="252529"/>
    <lineage>
        <taxon>Eukaryota</taxon>
        <taxon>Viridiplantae</taxon>
        <taxon>Streptophyta</taxon>
        <taxon>Embryophyta</taxon>
        <taxon>Tracheophyta</taxon>
        <taxon>Spermatophyta</taxon>
        <taxon>Magnoliopsida</taxon>
        <taxon>eudicotyledons</taxon>
        <taxon>Gunneridae</taxon>
        <taxon>Pentapetalae</taxon>
        <taxon>rosids</taxon>
        <taxon>fabids</taxon>
        <taxon>Cucurbitales</taxon>
        <taxon>Cucurbitaceae</taxon>
        <taxon>Benincaseae</taxon>
        <taxon>Citrullus</taxon>
    </lineage>
</organism>
<protein>
    <submittedName>
        <fullName evidence="1">Uncharacterized protein</fullName>
    </submittedName>
</protein>
<accession>A0ABP0ZAW5</accession>
<gene>
    <name evidence="1" type="ORF">CITCOLO1_LOCUS21653</name>
</gene>
<dbReference type="EMBL" id="OZ021743">
    <property type="protein sequence ID" value="CAK9329213.1"/>
    <property type="molecule type" value="Genomic_DNA"/>
</dbReference>
<keyword evidence="2" id="KW-1185">Reference proteome</keyword>
<evidence type="ECO:0000313" key="2">
    <source>
        <dbReference type="Proteomes" id="UP001642487"/>
    </source>
</evidence>
<feature type="non-terminal residue" evidence="1">
    <location>
        <position position="71"/>
    </location>
</feature>
<proteinExistence type="predicted"/>
<sequence length="71" mass="7717">VFLPPPPSPSRIAIPIFSLQLASDTATPLCLIAVAGLRIPTLFSAFYPRIIECASDCVSTEDFHLDQLLVF</sequence>
<reference evidence="1 2" key="1">
    <citation type="submission" date="2024-03" db="EMBL/GenBank/DDBJ databases">
        <authorList>
            <person name="Gkanogiannis A."/>
            <person name="Becerra Lopez-Lavalle L."/>
        </authorList>
    </citation>
    <scope>NUCLEOTIDE SEQUENCE [LARGE SCALE GENOMIC DNA]</scope>
</reference>